<protein>
    <submittedName>
        <fullName evidence="1">Uncharacterized protein</fullName>
    </submittedName>
</protein>
<keyword evidence="2" id="KW-1185">Reference proteome</keyword>
<comment type="caution">
    <text evidence="1">The sequence shown here is derived from an EMBL/GenBank/DDBJ whole genome shotgun (WGS) entry which is preliminary data.</text>
</comment>
<evidence type="ECO:0000313" key="2">
    <source>
        <dbReference type="Proteomes" id="UP000237271"/>
    </source>
</evidence>
<gene>
    <name evidence="1" type="ORF">PHPALM_12669</name>
</gene>
<dbReference type="Proteomes" id="UP000237271">
    <property type="component" value="Unassembled WGS sequence"/>
</dbReference>
<reference evidence="1 2" key="1">
    <citation type="journal article" date="2017" name="Genome Biol. Evol.">
        <title>Phytophthora megakarya and P. palmivora, closely related causal agents of cacao black pod rot, underwent increases in genome sizes and gene numbers by different mechanisms.</title>
        <authorList>
            <person name="Ali S.S."/>
            <person name="Shao J."/>
            <person name="Lary D.J."/>
            <person name="Kronmiller B."/>
            <person name="Shen D."/>
            <person name="Strem M.D."/>
            <person name="Amoako-Attah I."/>
            <person name="Akrofi A.Y."/>
            <person name="Begoude B.A."/>
            <person name="Ten Hoopen G.M."/>
            <person name="Coulibaly K."/>
            <person name="Kebe B.I."/>
            <person name="Melnick R.L."/>
            <person name="Guiltinan M.J."/>
            <person name="Tyler B.M."/>
            <person name="Meinhardt L.W."/>
            <person name="Bailey B.A."/>
        </authorList>
    </citation>
    <scope>NUCLEOTIDE SEQUENCE [LARGE SCALE GENOMIC DNA]</scope>
    <source>
        <strain evidence="2">sbr112.9</strain>
    </source>
</reference>
<dbReference type="AlphaFoldDB" id="A0A2P4XZB7"/>
<sequence>MEWATVTFFPIQHFFASYVQSCATFSTAKRTRTSHLVHR</sequence>
<name>A0A2P4XZB7_9STRA</name>
<dbReference type="EMBL" id="NCKW01006751">
    <property type="protein sequence ID" value="POM70839.1"/>
    <property type="molecule type" value="Genomic_DNA"/>
</dbReference>
<accession>A0A2P4XZB7</accession>
<proteinExistence type="predicted"/>
<evidence type="ECO:0000313" key="1">
    <source>
        <dbReference type="EMBL" id="POM70839.1"/>
    </source>
</evidence>
<organism evidence="1 2">
    <name type="scientific">Phytophthora palmivora</name>
    <dbReference type="NCBI Taxonomy" id="4796"/>
    <lineage>
        <taxon>Eukaryota</taxon>
        <taxon>Sar</taxon>
        <taxon>Stramenopiles</taxon>
        <taxon>Oomycota</taxon>
        <taxon>Peronosporomycetes</taxon>
        <taxon>Peronosporales</taxon>
        <taxon>Peronosporaceae</taxon>
        <taxon>Phytophthora</taxon>
    </lineage>
</organism>